<dbReference type="Proteomes" id="UP000562352">
    <property type="component" value="Unassembled WGS sequence"/>
</dbReference>
<dbReference type="GO" id="GO:0006351">
    <property type="term" value="P:DNA-templated transcription"/>
    <property type="evidence" value="ECO:0007669"/>
    <property type="project" value="TreeGrafter"/>
</dbReference>
<dbReference type="InterPro" id="IPR013225">
    <property type="entry name" value="PaaX_C"/>
</dbReference>
<proteinExistence type="predicted"/>
<dbReference type="PANTHER" id="PTHR30319">
    <property type="entry name" value="PHENYLACETIC ACID REGULATOR-RELATED TRANSCRIPTIONAL REPRESSOR"/>
    <property type="match status" value="1"/>
</dbReference>
<feature type="domain" description="Transcriptional repressor PaaX-like C-terminal" evidence="1">
    <location>
        <begin position="66"/>
        <end position="149"/>
    </location>
</feature>
<evidence type="ECO:0000313" key="3">
    <source>
        <dbReference type="Proteomes" id="UP000562352"/>
    </source>
</evidence>
<dbReference type="PANTHER" id="PTHR30319:SF1">
    <property type="entry name" value="TRANSCRIPTIONAL REPRESSOR PAAX"/>
    <property type="match status" value="1"/>
</dbReference>
<accession>A0A841D954</accession>
<evidence type="ECO:0000313" key="2">
    <source>
        <dbReference type="EMBL" id="MBB5966731.1"/>
    </source>
</evidence>
<dbReference type="AlphaFoldDB" id="A0A841D954"/>
<evidence type="ECO:0000259" key="1">
    <source>
        <dbReference type="Pfam" id="PF08223"/>
    </source>
</evidence>
<keyword evidence="2" id="KW-0238">DNA-binding</keyword>
<dbReference type="GO" id="GO:0003677">
    <property type="term" value="F:DNA binding"/>
    <property type="evidence" value="ECO:0007669"/>
    <property type="project" value="UniProtKB-KW"/>
</dbReference>
<organism evidence="2 3">
    <name type="scientific">Planomonospora venezuelensis</name>
    <dbReference type="NCBI Taxonomy" id="1999"/>
    <lineage>
        <taxon>Bacteria</taxon>
        <taxon>Bacillati</taxon>
        <taxon>Actinomycetota</taxon>
        <taxon>Actinomycetes</taxon>
        <taxon>Streptosporangiales</taxon>
        <taxon>Streptosporangiaceae</taxon>
        <taxon>Planomonospora</taxon>
    </lineage>
</organism>
<protein>
    <submittedName>
        <fullName evidence="2">DNA-binding transcriptional regulator PaaX</fullName>
    </submittedName>
</protein>
<dbReference type="RefSeq" id="WP_184947068.1">
    <property type="nucleotide sequence ID" value="NZ_BAAAWZ010000001.1"/>
</dbReference>
<dbReference type="Gene3D" id="1.20.58.1460">
    <property type="match status" value="1"/>
</dbReference>
<reference evidence="2 3" key="1">
    <citation type="submission" date="2020-08" db="EMBL/GenBank/DDBJ databases">
        <title>Genomic Encyclopedia of Type Strains, Phase III (KMG-III): the genomes of soil and plant-associated and newly described type strains.</title>
        <authorList>
            <person name="Whitman W."/>
        </authorList>
    </citation>
    <scope>NUCLEOTIDE SEQUENCE [LARGE SCALE GENOMIC DNA]</scope>
    <source>
        <strain evidence="2 3">CECT 3303</strain>
    </source>
</reference>
<dbReference type="Pfam" id="PF08223">
    <property type="entry name" value="PaaX_C"/>
    <property type="match status" value="1"/>
</dbReference>
<sequence length="176" mass="19581">MKAGRPVRRLFPRRPSRSSVLEQSRAGRRTGYGLASRASTAILLDTIMTAQVLPVVPHGVDPLDAWDLDEIRSRYDGFATGWERWLERARAGTIGAAEALRARTGLVYAWLHFPSLDPDLPAELLPAGWPRRRAYEIFAELYDALGPLAGIRVRQIVAGFSPELAPLVRHHTHRGA</sequence>
<dbReference type="EMBL" id="JACHJJ010000026">
    <property type="protein sequence ID" value="MBB5966731.1"/>
    <property type="molecule type" value="Genomic_DNA"/>
</dbReference>
<name>A0A841D954_PLAVE</name>
<keyword evidence="3" id="KW-1185">Reference proteome</keyword>
<gene>
    <name evidence="2" type="ORF">FHS22_006027</name>
</gene>
<comment type="caution">
    <text evidence="2">The sequence shown here is derived from an EMBL/GenBank/DDBJ whole genome shotgun (WGS) entry which is preliminary data.</text>
</comment>